<dbReference type="GO" id="GO:0003676">
    <property type="term" value="F:nucleic acid binding"/>
    <property type="evidence" value="ECO:0007669"/>
    <property type="project" value="InterPro"/>
</dbReference>
<sequence>MKAVRNMVNSFAELKVCAETVELLKQMGIKKPMPVQEQAIPALFAGRDVIARAQTGTGKTLAFLVPMVERLDAAKPFVQALVITPTRELAQQIAVELKKLLGGSEVKVLAVTGGRDFEAQKHKLDGKSHVLIGTPGRLLDHIRKGNTNLGGVKYLVLDEVDEMLKQGFIDEASELIAMTDPERQTMLCSATLSEEVQKLGKRITRNCALIDIDPNKATVENIKQICIKTTDEYRNKAVASLIDRYNPYLMIVFCFSKERTKELGEWLGTQGYNVDVLHGEMSQAKRKTVMKAFREAKLQVLVASDLAARGLDIEGVTHVVNYDIPHDVDWYVHRIGRTGRAGNEGIAVTLYTAEEVKWLKNIENKLDVKMERQNLDGKTIARREHAPVQKKRKAEAAKPKRGKKAVVDKRKAPKTGSNRRQNKNK</sequence>
<dbReference type="CDD" id="cd18787">
    <property type="entry name" value="SF2_C_DEAD"/>
    <property type="match status" value="1"/>
</dbReference>
<accession>R6IKC7</accession>
<dbReference type="InterPro" id="IPR027417">
    <property type="entry name" value="P-loop_NTPase"/>
</dbReference>
<evidence type="ECO:0000259" key="9">
    <source>
        <dbReference type="PROSITE" id="PS51194"/>
    </source>
</evidence>
<comment type="caution">
    <text evidence="11">The sequence shown here is derived from an EMBL/GenBank/DDBJ whole genome shotgun (WGS) entry which is preliminary data.</text>
</comment>
<dbReference type="Pfam" id="PF00271">
    <property type="entry name" value="Helicase_C"/>
    <property type="match status" value="1"/>
</dbReference>
<evidence type="ECO:0000259" key="8">
    <source>
        <dbReference type="PROSITE" id="PS51192"/>
    </source>
</evidence>
<feature type="domain" description="DEAD-box RNA helicase Q" evidence="10">
    <location>
        <begin position="9"/>
        <end position="37"/>
    </location>
</feature>
<feature type="domain" description="Helicase ATP-binding" evidence="8">
    <location>
        <begin position="40"/>
        <end position="210"/>
    </location>
</feature>
<dbReference type="InterPro" id="IPR050079">
    <property type="entry name" value="DEAD_box_RNA_helicase"/>
</dbReference>
<evidence type="ECO:0000256" key="5">
    <source>
        <dbReference type="ARBA" id="ARBA00038437"/>
    </source>
</evidence>
<dbReference type="eggNOG" id="COG0513">
    <property type="taxonomic scope" value="Bacteria"/>
</dbReference>
<evidence type="ECO:0000256" key="7">
    <source>
        <dbReference type="SAM" id="MobiDB-lite"/>
    </source>
</evidence>
<dbReference type="SMART" id="SM00487">
    <property type="entry name" value="DEXDc"/>
    <property type="match status" value="1"/>
</dbReference>
<dbReference type="RefSeq" id="WP_021717853.1">
    <property type="nucleotide sequence ID" value="NZ_CAKVWA010000004.1"/>
</dbReference>
<dbReference type="AlphaFoldDB" id="R6IKC7"/>
<dbReference type="InterPro" id="IPR011545">
    <property type="entry name" value="DEAD/DEAH_box_helicase_dom"/>
</dbReference>
<evidence type="ECO:0000256" key="3">
    <source>
        <dbReference type="ARBA" id="ARBA00022806"/>
    </source>
</evidence>
<evidence type="ECO:0000313" key="11">
    <source>
        <dbReference type="EMBL" id="CDB45826.1"/>
    </source>
</evidence>
<evidence type="ECO:0000256" key="1">
    <source>
        <dbReference type="ARBA" id="ARBA00022741"/>
    </source>
</evidence>
<dbReference type="CDD" id="cd00268">
    <property type="entry name" value="DEADc"/>
    <property type="match status" value="1"/>
</dbReference>
<dbReference type="PANTHER" id="PTHR47959:SF1">
    <property type="entry name" value="ATP-DEPENDENT RNA HELICASE DBPA"/>
    <property type="match status" value="1"/>
</dbReference>
<feature type="region of interest" description="Disordered" evidence="7">
    <location>
        <begin position="377"/>
        <end position="425"/>
    </location>
</feature>
<dbReference type="GO" id="GO:0005829">
    <property type="term" value="C:cytosol"/>
    <property type="evidence" value="ECO:0007669"/>
    <property type="project" value="TreeGrafter"/>
</dbReference>
<proteinExistence type="inferred from homology"/>
<dbReference type="GO" id="GO:0016787">
    <property type="term" value="F:hydrolase activity"/>
    <property type="evidence" value="ECO:0007669"/>
    <property type="project" value="UniProtKB-KW"/>
</dbReference>
<dbReference type="STRING" id="1262914.BN533_00951"/>
<keyword evidence="3 11" id="KW-0347">Helicase</keyword>
<evidence type="ECO:0000256" key="2">
    <source>
        <dbReference type="ARBA" id="ARBA00022801"/>
    </source>
</evidence>
<reference evidence="11" key="1">
    <citation type="submission" date="2012-11" db="EMBL/GenBank/DDBJ databases">
        <title>Dependencies among metagenomic species, viruses, plasmids and units of genetic variation.</title>
        <authorList>
            <person name="Nielsen H.B."/>
            <person name="Almeida M."/>
            <person name="Juncker A.S."/>
            <person name="Rasmussen S."/>
            <person name="Li J."/>
            <person name="Sunagawa S."/>
            <person name="Plichta D."/>
            <person name="Gautier L."/>
            <person name="Le Chatelier E."/>
            <person name="Peletier E."/>
            <person name="Bonde I."/>
            <person name="Nielsen T."/>
            <person name="Manichanh C."/>
            <person name="Arumugam M."/>
            <person name="Batto J."/>
            <person name="Santos M.B.Q.D."/>
            <person name="Blom N."/>
            <person name="Borruel N."/>
            <person name="Burgdorf K.S."/>
            <person name="Boumezbeur F."/>
            <person name="Casellas F."/>
            <person name="Dore J."/>
            <person name="Guarner F."/>
            <person name="Hansen T."/>
            <person name="Hildebrand F."/>
            <person name="Kaas R.S."/>
            <person name="Kennedy S."/>
            <person name="Kristiansen K."/>
            <person name="Kultima J.R."/>
            <person name="Leonard P."/>
            <person name="Levenez F."/>
            <person name="Lund O."/>
            <person name="Moumen B."/>
            <person name="Le Paslier D."/>
            <person name="Pons N."/>
            <person name="Pedersen O."/>
            <person name="Prifti E."/>
            <person name="Qin J."/>
            <person name="Raes J."/>
            <person name="Tap J."/>
            <person name="Tims S."/>
            <person name="Ussery D.W."/>
            <person name="Yamada T."/>
            <person name="MetaHit consortium"/>
            <person name="Renault P."/>
            <person name="Sicheritz-Ponten T."/>
            <person name="Bork P."/>
            <person name="Wang J."/>
            <person name="Brunak S."/>
            <person name="Ehrlich S.D."/>
        </authorList>
    </citation>
    <scope>NUCLEOTIDE SEQUENCE [LARGE SCALE GENOMIC DNA]</scope>
</reference>
<name>R6IKC7_9FIRM</name>
<dbReference type="Pfam" id="PF00270">
    <property type="entry name" value="DEAD"/>
    <property type="match status" value="1"/>
</dbReference>
<dbReference type="InterPro" id="IPR014001">
    <property type="entry name" value="Helicase_ATP-bd"/>
</dbReference>
<dbReference type="Gene3D" id="3.40.50.300">
    <property type="entry name" value="P-loop containing nucleotide triphosphate hydrolases"/>
    <property type="match status" value="2"/>
</dbReference>
<feature type="short sequence motif" description="Q motif" evidence="6">
    <location>
        <begin position="9"/>
        <end position="37"/>
    </location>
</feature>
<feature type="compositionally biased region" description="Basic and acidic residues" evidence="7">
    <location>
        <begin position="377"/>
        <end position="387"/>
    </location>
</feature>
<evidence type="ECO:0000256" key="4">
    <source>
        <dbReference type="ARBA" id="ARBA00022840"/>
    </source>
</evidence>
<protein>
    <submittedName>
        <fullName evidence="11">Putative DEAD-box ATP-dependent RNA helicase CshA</fullName>
    </submittedName>
</protein>
<dbReference type="SUPFAM" id="SSF52540">
    <property type="entry name" value="P-loop containing nucleoside triphosphate hydrolases"/>
    <property type="match status" value="1"/>
</dbReference>
<dbReference type="GO" id="GO:0003724">
    <property type="term" value="F:RNA helicase activity"/>
    <property type="evidence" value="ECO:0007669"/>
    <property type="project" value="InterPro"/>
</dbReference>
<dbReference type="PROSITE" id="PS51195">
    <property type="entry name" value="Q_MOTIF"/>
    <property type="match status" value="1"/>
</dbReference>
<dbReference type="GO" id="GO:0005524">
    <property type="term" value="F:ATP binding"/>
    <property type="evidence" value="ECO:0007669"/>
    <property type="project" value="UniProtKB-KW"/>
</dbReference>
<dbReference type="EMBL" id="CBDS010000057">
    <property type="protein sequence ID" value="CDB45826.1"/>
    <property type="molecule type" value="Genomic_DNA"/>
</dbReference>
<evidence type="ECO:0000259" key="10">
    <source>
        <dbReference type="PROSITE" id="PS51195"/>
    </source>
</evidence>
<organism evidence="11">
    <name type="scientific">Phascolarctobacterium faecium</name>
    <dbReference type="NCBI Taxonomy" id="33025"/>
    <lineage>
        <taxon>Bacteria</taxon>
        <taxon>Bacillati</taxon>
        <taxon>Bacillota</taxon>
        <taxon>Negativicutes</taxon>
        <taxon>Acidaminococcales</taxon>
        <taxon>Acidaminococcaceae</taxon>
        <taxon>Phascolarctobacterium</taxon>
    </lineage>
</organism>
<dbReference type="InterPro" id="IPR044742">
    <property type="entry name" value="DEAD/DEAH_RhlB"/>
</dbReference>
<dbReference type="PANTHER" id="PTHR47959">
    <property type="entry name" value="ATP-DEPENDENT RNA HELICASE RHLE-RELATED"/>
    <property type="match status" value="1"/>
</dbReference>
<dbReference type="InterPro" id="IPR001650">
    <property type="entry name" value="Helicase_C-like"/>
</dbReference>
<dbReference type="InterPro" id="IPR014014">
    <property type="entry name" value="RNA_helicase_DEAD_Q_motif"/>
</dbReference>
<dbReference type="SMART" id="SM00490">
    <property type="entry name" value="HELICc"/>
    <property type="match status" value="1"/>
</dbReference>
<keyword evidence="1" id="KW-0547">Nucleotide-binding</keyword>
<gene>
    <name evidence="11" type="ORF">BN533_00951</name>
</gene>
<dbReference type="PROSITE" id="PS51194">
    <property type="entry name" value="HELICASE_CTER"/>
    <property type="match status" value="1"/>
</dbReference>
<keyword evidence="2" id="KW-0378">Hydrolase</keyword>
<comment type="similarity">
    <text evidence="5">Belongs to the DEAD box helicase family.</text>
</comment>
<feature type="compositionally biased region" description="Basic residues" evidence="7">
    <location>
        <begin position="388"/>
        <end position="404"/>
    </location>
</feature>
<dbReference type="HOGENOM" id="CLU_003041_28_3_9"/>
<feature type="domain" description="Helicase C-terminal" evidence="9">
    <location>
        <begin position="221"/>
        <end position="386"/>
    </location>
</feature>
<dbReference type="PROSITE" id="PS51192">
    <property type="entry name" value="HELICASE_ATP_BIND_1"/>
    <property type="match status" value="1"/>
</dbReference>
<evidence type="ECO:0000256" key="6">
    <source>
        <dbReference type="PROSITE-ProRule" id="PRU00552"/>
    </source>
</evidence>
<keyword evidence="4" id="KW-0067">ATP-binding</keyword>